<proteinExistence type="predicted"/>
<dbReference type="Pfam" id="PF11139">
    <property type="entry name" value="SfLAP"/>
    <property type="match status" value="1"/>
</dbReference>
<dbReference type="InterPro" id="IPR021315">
    <property type="entry name" value="Gap/Sap"/>
</dbReference>
<keyword evidence="1" id="KW-0472">Membrane</keyword>
<accession>A0ABV4C3Z7</accession>
<keyword evidence="1" id="KW-1133">Transmembrane helix</keyword>
<reference evidence="2 3" key="1">
    <citation type="submission" date="2024-08" db="EMBL/GenBank/DDBJ databases">
        <title>Mycobacterium servetensis sp. nov., a novel rapid-growing mycobacterial species recovered from a human patient in Zaragoza, Spain.</title>
        <authorList>
            <person name="Tristancho-Baro A.I."/>
            <person name="Buenestado-Serrano S."/>
            <person name="Garcia De Viedma D."/>
            <person name="Milagro-Beamonte A."/>
            <person name="Burillo N."/>
            <person name="Sanz S."/>
            <person name="Lopez-Calleja A.I."/>
            <person name="Penas-Utrilla D."/>
            <person name="Guardingo M."/>
            <person name="Garcia M.J."/>
            <person name="Vinuelas-Bayon J."/>
        </authorList>
    </citation>
    <scope>NUCLEOTIDE SEQUENCE [LARGE SCALE GENOMIC DNA]</scope>
    <source>
        <strain evidence="3">HUMS_12744610</strain>
    </source>
</reference>
<dbReference type="Proteomes" id="UP001564760">
    <property type="component" value="Unassembled WGS sequence"/>
</dbReference>
<organism evidence="2 3">
    <name type="scientific">Mycobacterium servetii</name>
    <dbReference type="NCBI Taxonomy" id="3237418"/>
    <lineage>
        <taxon>Bacteria</taxon>
        <taxon>Bacillati</taxon>
        <taxon>Actinomycetota</taxon>
        <taxon>Actinomycetes</taxon>
        <taxon>Mycobacteriales</taxon>
        <taxon>Mycobacteriaceae</taxon>
        <taxon>Mycobacterium</taxon>
    </lineage>
</organism>
<feature type="transmembrane region" description="Helical" evidence="1">
    <location>
        <begin position="152"/>
        <end position="179"/>
    </location>
</feature>
<gene>
    <name evidence="2" type="ORF">AB8998_17740</name>
</gene>
<feature type="transmembrane region" description="Helical" evidence="1">
    <location>
        <begin position="6"/>
        <end position="27"/>
    </location>
</feature>
<name>A0ABV4C3Z7_9MYCO</name>
<evidence type="ECO:0000313" key="2">
    <source>
        <dbReference type="EMBL" id="MEY8016702.1"/>
    </source>
</evidence>
<protein>
    <submittedName>
        <fullName evidence="2">GAP family protein</fullName>
    </submittedName>
</protein>
<keyword evidence="3" id="KW-1185">Reference proteome</keyword>
<feature type="transmembrane region" description="Helical" evidence="1">
    <location>
        <begin position="86"/>
        <end position="105"/>
    </location>
</feature>
<comment type="caution">
    <text evidence="2">The sequence shown here is derived from an EMBL/GenBank/DDBJ whole genome shotgun (WGS) entry which is preliminary data.</text>
</comment>
<evidence type="ECO:0000313" key="3">
    <source>
        <dbReference type="Proteomes" id="UP001564760"/>
    </source>
</evidence>
<evidence type="ECO:0000256" key="1">
    <source>
        <dbReference type="SAM" id="Phobius"/>
    </source>
</evidence>
<feature type="transmembrane region" description="Helical" evidence="1">
    <location>
        <begin position="34"/>
        <end position="58"/>
    </location>
</feature>
<keyword evidence="1" id="KW-0812">Transmembrane</keyword>
<dbReference type="RefSeq" id="WP_369739076.1">
    <property type="nucleotide sequence ID" value="NZ_JBGEDP010000001.1"/>
</dbReference>
<dbReference type="EMBL" id="JBGEDP010000001">
    <property type="protein sequence ID" value="MEY8016702.1"/>
    <property type="molecule type" value="Genomic_DNA"/>
</dbReference>
<feature type="transmembrane region" description="Helical" evidence="1">
    <location>
        <begin position="191"/>
        <end position="211"/>
    </location>
</feature>
<sequence>MLWNSVLFLGFGMALDPLRLGLVAVVLSRKRPMLNLFAFWMGGMIAGIGIGMAVLVVMRDTAMAALRSAAAVVADVRSSIAFFEGGHLKITLGAIALVSLVVLLARERARMLRPVAAVCGHSDGSGGAAQPRFLRLFAKLGTLNQNILNRGFFWPAFVVGLGSATPPVETLILLTIIMASGAAIGTQFSAFLVYTVMVLAVIEIPLVCYLVEPDKTQAVMLRVQNWLHVHRARISQTALGVSGVALMFQGIGSL</sequence>